<dbReference type="GO" id="GO:0005886">
    <property type="term" value="C:plasma membrane"/>
    <property type="evidence" value="ECO:0007669"/>
    <property type="project" value="TreeGrafter"/>
</dbReference>
<dbReference type="GO" id="GO:0051301">
    <property type="term" value="P:cell division"/>
    <property type="evidence" value="ECO:0007669"/>
    <property type="project" value="UniProtKB-KW"/>
</dbReference>
<dbReference type="PANTHER" id="PTHR30627:SF24">
    <property type="entry name" value="PENICILLIN-BINDING PROTEIN 4B"/>
    <property type="match status" value="1"/>
</dbReference>
<dbReference type="AlphaFoldDB" id="A0A6J4SA71"/>
<evidence type="ECO:0000259" key="2">
    <source>
        <dbReference type="Pfam" id="PF21922"/>
    </source>
</evidence>
<dbReference type="GO" id="GO:0071555">
    <property type="term" value="P:cell wall organization"/>
    <property type="evidence" value="ECO:0007669"/>
    <property type="project" value="TreeGrafter"/>
</dbReference>
<keyword evidence="3" id="KW-0131">Cell cycle</keyword>
<evidence type="ECO:0000259" key="1">
    <source>
        <dbReference type="Pfam" id="PF00905"/>
    </source>
</evidence>
<reference evidence="3" key="1">
    <citation type="submission" date="2020-02" db="EMBL/GenBank/DDBJ databases">
        <authorList>
            <person name="Meier V. D."/>
        </authorList>
    </citation>
    <scope>NUCLEOTIDE SEQUENCE</scope>
    <source>
        <strain evidence="3">AVDCRST_MAG85</strain>
    </source>
</reference>
<keyword evidence="3" id="KW-0808">Transferase</keyword>
<keyword evidence="3" id="KW-0132">Cell division</keyword>
<accession>A0A6J4SA71</accession>
<feature type="domain" description="Penicillin-binding protein transpeptidase" evidence="1">
    <location>
        <begin position="153"/>
        <end position="470"/>
    </location>
</feature>
<dbReference type="InterPro" id="IPR050515">
    <property type="entry name" value="Beta-lactam/transpept"/>
</dbReference>
<dbReference type="GO" id="GO:0008658">
    <property type="term" value="F:penicillin binding"/>
    <property type="evidence" value="ECO:0007669"/>
    <property type="project" value="InterPro"/>
</dbReference>
<protein>
    <submittedName>
        <fullName evidence="3">Cell division protein FtsI [Peptidoglycan synthetase]</fullName>
        <ecNumber evidence="3">2.4.1.129</ecNumber>
    </submittedName>
</protein>
<proteinExistence type="predicted"/>
<name>A0A6J4SA71_9ACTN</name>
<dbReference type="SUPFAM" id="SSF56601">
    <property type="entry name" value="beta-lactamase/transpeptidase-like"/>
    <property type="match status" value="1"/>
</dbReference>
<dbReference type="Gene3D" id="3.40.710.10">
    <property type="entry name" value="DD-peptidase/beta-lactamase superfamily"/>
    <property type="match status" value="1"/>
</dbReference>
<dbReference type="PANTHER" id="PTHR30627">
    <property type="entry name" value="PEPTIDOGLYCAN D,D-TRANSPEPTIDASE"/>
    <property type="match status" value="1"/>
</dbReference>
<dbReference type="Gene3D" id="3.90.1310.10">
    <property type="entry name" value="Penicillin-binding protein 2a (Domain 2)"/>
    <property type="match status" value="1"/>
</dbReference>
<dbReference type="EC" id="2.4.1.129" evidence="3"/>
<keyword evidence="3" id="KW-0328">Glycosyltransferase</keyword>
<dbReference type="InterPro" id="IPR001460">
    <property type="entry name" value="PCN-bd_Tpept"/>
</dbReference>
<sequence>MNTPNVRMFVLVCILFAGLVGWTSRWTVFEAEDLRDNSLNRRELLEEQRIKRGPIRARDGTVLAGSEARPGGTYRRRYPLGNVFSHPVGYSYLSVGRSAIEQAKNDELVGQDDDLTNVVDQLAGKEPAGDELITTLDVNAQRVALDALGDNRGAVVAIEPQTGEIRVMASKPTFDPNELNDARDTKALSNGSALNRTTQGQYPPGSTFKVLTAVAAIDSGRYEKDSRVSGKSPKQISGAPLNNFGNKDWGTIPLTTALTNSVNTVWGEVAEKLGKETMQRYMERFGFLKRVEVDLPAEERASSGVRVPNRKRFVEPTSDLVDIGRVAIGQGGLLATPLQMAMVASAVANEGTLMKPTLTDRVRDIDGRTKDDGDPEELEEVMKPETARDVGDMMASVVREGTGTAAALDGIAIAGKTGTAEIDVARNINQPWFIGFAPRDNPKIAIAVTIERSQGQGGTVAAPIAKKVLQELLK</sequence>
<organism evidence="3">
    <name type="scientific">uncultured Solirubrobacteraceae bacterium</name>
    <dbReference type="NCBI Taxonomy" id="1162706"/>
    <lineage>
        <taxon>Bacteria</taxon>
        <taxon>Bacillati</taxon>
        <taxon>Actinomycetota</taxon>
        <taxon>Thermoleophilia</taxon>
        <taxon>Solirubrobacterales</taxon>
        <taxon>Solirubrobacteraceae</taxon>
        <taxon>environmental samples</taxon>
    </lineage>
</organism>
<gene>
    <name evidence="3" type="ORF">AVDCRST_MAG85-1087</name>
</gene>
<dbReference type="EMBL" id="CADCVT010000121">
    <property type="protein sequence ID" value="CAA9488496.1"/>
    <property type="molecule type" value="Genomic_DNA"/>
</dbReference>
<dbReference type="Pfam" id="PF21922">
    <property type="entry name" value="PBP_dimer_2"/>
    <property type="match status" value="1"/>
</dbReference>
<dbReference type="GO" id="GO:0016757">
    <property type="term" value="F:glycosyltransferase activity"/>
    <property type="evidence" value="ECO:0007669"/>
    <property type="project" value="UniProtKB-KW"/>
</dbReference>
<dbReference type="InterPro" id="IPR054120">
    <property type="entry name" value="PBPA_dimer"/>
</dbReference>
<feature type="domain" description="Penicillin binding protein A dimerisation" evidence="2">
    <location>
        <begin position="52"/>
        <end position="131"/>
    </location>
</feature>
<dbReference type="InterPro" id="IPR012338">
    <property type="entry name" value="Beta-lactam/transpept-like"/>
</dbReference>
<evidence type="ECO:0000313" key="3">
    <source>
        <dbReference type="EMBL" id="CAA9488496.1"/>
    </source>
</evidence>
<dbReference type="Pfam" id="PF00905">
    <property type="entry name" value="Transpeptidase"/>
    <property type="match status" value="1"/>
</dbReference>
<dbReference type="GO" id="GO:0071972">
    <property type="term" value="F:peptidoglycan L,D-transpeptidase activity"/>
    <property type="evidence" value="ECO:0007669"/>
    <property type="project" value="TreeGrafter"/>
</dbReference>